<accession>A0A2P2PFW8</accession>
<organism evidence="1">
    <name type="scientific">Rhizophora mucronata</name>
    <name type="common">Asiatic mangrove</name>
    <dbReference type="NCBI Taxonomy" id="61149"/>
    <lineage>
        <taxon>Eukaryota</taxon>
        <taxon>Viridiplantae</taxon>
        <taxon>Streptophyta</taxon>
        <taxon>Embryophyta</taxon>
        <taxon>Tracheophyta</taxon>
        <taxon>Spermatophyta</taxon>
        <taxon>Magnoliopsida</taxon>
        <taxon>eudicotyledons</taxon>
        <taxon>Gunneridae</taxon>
        <taxon>Pentapetalae</taxon>
        <taxon>rosids</taxon>
        <taxon>fabids</taxon>
        <taxon>Malpighiales</taxon>
        <taxon>Rhizophoraceae</taxon>
        <taxon>Rhizophora</taxon>
    </lineage>
</organism>
<name>A0A2P2PFW8_RHIMU</name>
<reference evidence="1" key="1">
    <citation type="submission" date="2018-02" db="EMBL/GenBank/DDBJ databases">
        <title>Rhizophora mucronata_Transcriptome.</title>
        <authorList>
            <person name="Meera S.P."/>
            <person name="Sreeshan A."/>
            <person name="Augustine A."/>
        </authorList>
    </citation>
    <scope>NUCLEOTIDE SEQUENCE</scope>
    <source>
        <tissue evidence="1">Leaf</tissue>
    </source>
</reference>
<protein>
    <submittedName>
        <fullName evidence="1">Uncharacterized protein</fullName>
    </submittedName>
</protein>
<proteinExistence type="predicted"/>
<sequence>MTSKHILSLSEICLHGTSKPDFFVLIPVHYS</sequence>
<dbReference type="EMBL" id="GGEC01073131">
    <property type="protein sequence ID" value="MBX53615.1"/>
    <property type="molecule type" value="Transcribed_RNA"/>
</dbReference>
<evidence type="ECO:0000313" key="1">
    <source>
        <dbReference type="EMBL" id="MBX53615.1"/>
    </source>
</evidence>
<dbReference type="AlphaFoldDB" id="A0A2P2PFW8"/>